<evidence type="ECO:0000313" key="2">
    <source>
        <dbReference type="Proteomes" id="UP000002254"/>
    </source>
</evidence>
<accession>A0A8P0T3S0</accession>
<name>A0A8P0T3S0_CANLF</name>
<reference evidence="1" key="2">
    <citation type="submission" date="2025-08" db="UniProtKB">
        <authorList>
            <consortium name="Ensembl"/>
        </authorList>
    </citation>
    <scope>IDENTIFICATION</scope>
</reference>
<protein>
    <submittedName>
        <fullName evidence="1">Uncharacterized protein</fullName>
    </submittedName>
</protein>
<sequence>MELPCVPSVGPVSLPEKHTVTSKKNLKAICIFIIVSQKMLKEGFQIQLTADFLTYLFIHVSPQNPTRHNMTAALSLPALHMYKIGLGSFYSSPSA</sequence>
<dbReference type="Ensembl" id="ENSCAFT00000084147.2">
    <property type="protein sequence ID" value="ENSCAFP00000051265.1"/>
    <property type="gene ID" value="ENSCAFG00000048602.2"/>
</dbReference>
<organism evidence="1 2">
    <name type="scientific">Canis lupus familiaris</name>
    <name type="common">Dog</name>
    <name type="synonym">Canis familiaris</name>
    <dbReference type="NCBI Taxonomy" id="9615"/>
    <lineage>
        <taxon>Eukaryota</taxon>
        <taxon>Metazoa</taxon>
        <taxon>Chordata</taxon>
        <taxon>Craniata</taxon>
        <taxon>Vertebrata</taxon>
        <taxon>Euteleostomi</taxon>
        <taxon>Mammalia</taxon>
        <taxon>Eutheria</taxon>
        <taxon>Laurasiatheria</taxon>
        <taxon>Carnivora</taxon>
        <taxon>Caniformia</taxon>
        <taxon>Canidae</taxon>
        <taxon>Canis</taxon>
    </lineage>
</organism>
<dbReference type="AlphaFoldDB" id="A0A8P0T3S0"/>
<evidence type="ECO:0000313" key="1">
    <source>
        <dbReference type="Ensembl" id="ENSCAFP00000051265.1"/>
    </source>
</evidence>
<reference evidence="1 2" key="1">
    <citation type="journal article" date="2005" name="Nature">
        <title>Genome sequence, comparative analysis and haplotype structure of the domestic dog.</title>
        <authorList>
            <consortium name="Broad Sequencing Platform"/>
            <person name="Lindblad-Toh K."/>
            <person name="Wade C.M."/>
            <person name="Mikkelsen T.S."/>
            <person name="Karlsson E.K."/>
            <person name="Jaffe D.B."/>
            <person name="Kamal M."/>
            <person name="Clamp M."/>
            <person name="Chang J.L."/>
            <person name="Kulbokas E.J. III"/>
            <person name="Zody M.C."/>
            <person name="Mauceli E."/>
            <person name="Xie X."/>
            <person name="Breen M."/>
            <person name="Wayne R.K."/>
            <person name="Ostrander E.A."/>
            <person name="Ponting C.P."/>
            <person name="Galibert F."/>
            <person name="Smith D.R."/>
            <person name="DeJong P.J."/>
            <person name="Kirkness E."/>
            <person name="Alvarez P."/>
            <person name="Biagi T."/>
            <person name="Brockman W."/>
            <person name="Butler J."/>
            <person name="Chin C.W."/>
            <person name="Cook A."/>
            <person name="Cuff J."/>
            <person name="Daly M.J."/>
            <person name="DeCaprio D."/>
            <person name="Gnerre S."/>
            <person name="Grabherr M."/>
            <person name="Kellis M."/>
            <person name="Kleber M."/>
            <person name="Bardeleben C."/>
            <person name="Goodstadt L."/>
            <person name="Heger A."/>
            <person name="Hitte C."/>
            <person name="Kim L."/>
            <person name="Koepfli K.P."/>
            <person name="Parker H.G."/>
            <person name="Pollinger J.P."/>
            <person name="Searle S.M."/>
            <person name="Sutter N.B."/>
            <person name="Thomas R."/>
            <person name="Webber C."/>
            <person name="Baldwin J."/>
            <person name="Abebe A."/>
            <person name="Abouelleil A."/>
            <person name="Aftuck L."/>
            <person name="Ait-Zahra M."/>
            <person name="Aldredge T."/>
            <person name="Allen N."/>
            <person name="An P."/>
            <person name="Anderson S."/>
            <person name="Antoine C."/>
            <person name="Arachchi H."/>
            <person name="Aslam A."/>
            <person name="Ayotte L."/>
            <person name="Bachantsang P."/>
            <person name="Barry A."/>
            <person name="Bayul T."/>
            <person name="Benamara M."/>
            <person name="Berlin A."/>
            <person name="Bessette D."/>
            <person name="Blitshteyn B."/>
            <person name="Bloom T."/>
            <person name="Blye J."/>
            <person name="Boguslavskiy L."/>
            <person name="Bonnet C."/>
            <person name="Boukhgalter B."/>
            <person name="Brown A."/>
            <person name="Cahill P."/>
            <person name="Calixte N."/>
            <person name="Camarata J."/>
            <person name="Cheshatsang Y."/>
            <person name="Chu J."/>
            <person name="Citroen M."/>
            <person name="Collymore A."/>
            <person name="Cooke P."/>
            <person name="Dawoe T."/>
            <person name="Daza R."/>
            <person name="Decktor K."/>
            <person name="DeGray S."/>
            <person name="Dhargay N."/>
            <person name="Dooley K."/>
            <person name="Dooley K."/>
            <person name="Dorje P."/>
            <person name="Dorjee K."/>
            <person name="Dorris L."/>
            <person name="Duffey N."/>
            <person name="Dupes A."/>
            <person name="Egbiremolen O."/>
            <person name="Elong R."/>
            <person name="Falk J."/>
            <person name="Farina A."/>
            <person name="Faro S."/>
            <person name="Ferguson D."/>
            <person name="Ferreira P."/>
            <person name="Fisher S."/>
            <person name="FitzGerald M."/>
            <person name="Foley K."/>
            <person name="Foley C."/>
            <person name="Franke A."/>
            <person name="Friedrich D."/>
            <person name="Gage D."/>
            <person name="Garber M."/>
            <person name="Gearin G."/>
            <person name="Giannoukos G."/>
            <person name="Goode T."/>
            <person name="Goyette A."/>
            <person name="Graham J."/>
            <person name="Grandbois E."/>
            <person name="Gyaltsen K."/>
            <person name="Hafez N."/>
            <person name="Hagopian D."/>
            <person name="Hagos B."/>
            <person name="Hall J."/>
            <person name="Healy C."/>
            <person name="Hegarty R."/>
            <person name="Honan T."/>
            <person name="Horn A."/>
            <person name="Houde N."/>
            <person name="Hughes L."/>
            <person name="Hunnicutt L."/>
            <person name="Husby M."/>
            <person name="Jester B."/>
            <person name="Jones C."/>
            <person name="Kamat A."/>
            <person name="Kanga B."/>
            <person name="Kells C."/>
            <person name="Khazanovich D."/>
            <person name="Kieu A.C."/>
            <person name="Kisner P."/>
            <person name="Kumar M."/>
            <person name="Lance K."/>
            <person name="Landers T."/>
            <person name="Lara M."/>
            <person name="Lee W."/>
            <person name="Leger J.P."/>
            <person name="Lennon N."/>
            <person name="Leuper L."/>
            <person name="LeVine S."/>
            <person name="Liu J."/>
            <person name="Liu X."/>
            <person name="Lokyitsang Y."/>
            <person name="Lokyitsang T."/>
            <person name="Lui A."/>
            <person name="Macdonald J."/>
            <person name="Major J."/>
            <person name="Marabella R."/>
            <person name="Maru K."/>
            <person name="Matthews C."/>
            <person name="McDonough S."/>
            <person name="Mehta T."/>
            <person name="Meldrim J."/>
            <person name="Melnikov A."/>
            <person name="Meneus L."/>
            <person name="Mihalev A."/>
            <person name="Mihova T."/>
            <person name="Miller K."/>
            <person name="Mittelman R."/>
            <person name="Mlenga V."/>
            <person name="Mulrain L."/>
            <person name="Munson G."/>
            <person name="Navidi A."/>
            <person name="Naylor J."/>
            <person name="Nguyen T."/>
            <person name="Nguyen N."/>
            <person name="Nguyen C."/>
            <person name="Nguyen T."/>
            <person name="Nicol R."/>
            <person name="Norbu N."/>
            <person name="Norbu C."/>
            <person name="Novod N."/>
            <person name="Nyima T."/>
            <person name="Olandt P."/>
            <person name="O'Neill B."/>
            <person name="O'Neill K."/>
            <person name="Osman S."/>
            <person name="Oyono L."/>
            <person name="Patti C."/>
            <person name="Perrin D."/>
            <person name="Phunkhang P."/>
            <person name="Pierre F."/>
            <person name="Priest M."/>
            <person name="Rachupka A."/>
            <person name="Raghuraman S."/>
            <person name="Rameau R."/>
            <person name="Ray V."/>
            <person name="Raymond C."/>
            <person name="Rege F."/>
            <person name="Rise C."/>
            <person name="Rogers J."/>
            <person name="Rogov P."/>
            <person name="Sahalie J."/>
            <person name="Settipalli S."/>
            <person name="Sharpe T."/>
            <person name="Shea T."/>
            <person name="Sheehan M."/>
            <person name="Sherpa N."/>
            <person name="Shi J."/>
            <person name="Shih D."/>
            <person name="Sloan J."/>
            <person name="Smith C."/>
            <person name="Sparrow T."/>
            <person name="Stalker J."/>
            <person name="Stange-Thomann N."/>
            <person name="Stavropoulos S."/>
            <person name="Stone C."/>
            <person name="Stone S."/>
            <person name="Sykes S."/>
            <person name="Tchuinga P."/>
            <person name="Tenzing P."/>
            <person name="Tesfaye S."/>
            <person name="Thoulutsang D."/>
            <person name="Thoulutsang Y."/>
            <person name="Topham K."/>
            <person name="Topping I."/>
            <person name="Tsamla T."/>
            <person name="Vassiliev H."/>
            <person name="Venkataraman V."/>
            <person name="Vo A."/>
            <person name="Wangchuk T."/>
            <person name="Wangdi T."/>
            <person name="Weiand M."/>
            <person name="Wilkinson J."/>
            <person name="Wilson A."/>
            <person name="Yadav S."/>
            <person name="Yang S."/>
            <person name="Yang X."/>
            <person name="Young G."/>
            <person name="Yu Q."/>
            <person name="Zainoun J."/>
            <person name="Zembek L."/>
            <person name="Zimmer A."/>
            <person name="Lander E.S."/>
        </authorList>
    </citation>
    <scope>NUCLEOTIDE SEQUENCE [LARGE SCALE GENOMIC DNA]</scope>
    <source>
        <strain evidence="1">Boxer</strain>
    </source>
</reference>
<dbReference type="Proteomes" id="UP000002254">
    <property type="component" value="Chromosome 30"/>
</dbReference>
<proteinExistence type="predicted"/>